<sequence>MTETSTDGLRPALVGVSIGLSGSDRSRRHLAGSSEIYQGIHPTAENGSRLVVEPVGTSYEKCFLVFGVPNAEYLAFGTPDGNALNRHQSSQESDRAIFGSGLSAWVGVSTSRIWAQLGLDPFRLVEEEELDQAREDNWSIRSKPMRERQWAE</sequence>
<accession>A0AAW2C1F3</accession>
<keyword evidence="2" id="KW-1185">Reference proteome</keyword>
<evidence type="ECO:0000313" key="1">
    <source>
        <dbReference type="EMBL" id="KAK9991543.1"/>
    </source>
</evidence>
<organism evidence="1 2">
    <name type="scientific">Lithocarpus litseifolius</name>
    <dbReference type="NCBI Taxonomy" id="425828"/>
    <lineage>
        <taxon>Eukaryota</taxon>
        <taxon>Viridiplantae</taxon>
        <taxon>Streptophyta</taxon>
        <taxon>Embryophyta</taxon>
        <taxon>Tracheophyta</taxon>
        <taxon>Spermatophyta</taxon>
        <taxon>Magnoliopsida</taxon>
        <taxon>eudicotyledons</taxon>
        <taxon>Gunneridae</taxon>
        <taxon>Pentapetalae</taxon>
        <taxon>rosids</taxon>
        <taxon>fabids</taxon>
        <taxon>Fagales</taxon>
        <taxon>Fagaceae</taxon>
        <taxon>Lithocarpus</taxon>
    </lineage>
</organism>
<proteinExistence type="predicted"/>
<dbReference type="EMBL" id="JAZDWU010000009">
    <property type="protein sequence ID" value="KAK9991543.1"/>
    <property type="molecule type" value="Genomic_DNA"/>
</dbReference>
<comment type="caution">
    <text evidence="1">The sequence shown here is derived from an EMBL/GenBank/DDBJ whole genome shotgun (WGS) entry which is preliminary data.</text>
</comment>
<name>A0AAW2C1F3_9ROSI</name>
<reference evidence="1 2" key="1">
    <citation type="submission" date="2024-01" db="EMBL/GenBank/DDBJ databases">
        <title>A telomere-to-telomere, gap-free genome of sweet tea (Lithocarpus litseifolius).</title>
        <authorList>
            <person name="Zhou J."/>
        </authorList>
    </citation>
    <scope>NUCLEOTIDE SEQUENCE [LARGE SCALE GENOMIC DNA]</scope>
    <source>
        <strain evidence="1">Zhou-2022a</strain>
        <tissue evidence="1">Leaf</tissue>
    </source>
</reference>
<gene>
    <name evidence="1" type="ORF">SO802_026528</name>
</gene>
<dbReference type="Proteomes" id="UP001459277">
    <property type="component" value="Unassembled WGS sequence"/>
</dbReference>
<evidence type="ECO:0000313" key="2">
    <source>
        <dbReference type="Proteomes" id="UP001459277"/>
    </source>
</evidence>
<protein>
    <submittedName>
        <fullName evidence="1">Uncharacterized protein</fullName>
    </submittedName>
</protein>
<dbReference type="AlphaFoldDB" id="A0AAW2C1F3"/>